<keyword evidence="8" id="KW-0378">Hydrolase</keyword>
<evidence type="ECO:0000256" key="3">
    <source>
        <dbReference type="ARBA" id="ARBA00001947"/>
    </source>
</evidence>
<evidence type="ECO:0000256" key="2">
    <source>
        <dbReference type="ARBA" id="ARBA00001946"/>
    </source>
</evidence>
<dbReference type="RefSeq" id="WP_026799083.1">
    <property type="nucleotide sequence ID" value="NZ_AULI01000001.1"/>
</dbReference>
<dbReference type="Proteomes" id="UP000030528">
    <property type="component" value="Unassembled WGS sequence"/>
</dbReference>
<dbReference type="SUPFAM" id="SSF144052">
    <property type="entry name" value="Thermophilic metalloprotease-like"/>
    <property type="match status" value="1"/>
</dbReference>
<keyword evidence="7" id="KW-0479">Metal-binding</keyword>
<evidence type="ECO:0000313" key="11">
    <source>
        <dbReference type="Proteomes" id="UP000030528"/>
    </source>
</evidence>
<dbReference type="GO" id="GO:0008237">
    <property type="term" value="F:metallopeptidase activity"/>
    <property type="evidence" value="ECO:0007669"/>
    <property type="project" value="UniProtKB-KW"/>
</dbReference>
<dbReference type="GO" id="GO:0004177">
    <property type="term" value="F:aminopeptidase activity"/>
    <property type="evidence" value="ECO:0007669"/>
    <property type="project" value="UniProtKB-KW"/>
</dbReference>
<evidence type="ECO:0000256" key="7">
    <source>
        <dbReference type="ARBA" id="ARBA00022723"/>
    </source>
</evidence>
<proteinExistence type="inferred from homology"/>
<keyword evidence="9" id="KW-0482">Metalloprotease</keyword>
<comment type="cofactor">
    <cofactor evidence="2">
        <name>Mg(2+)</name>
        <dbReference type="ChEBI" id="CHEBI:18420"/>
    </cofactor>
</comment>
<sequence>MQPTMEQLEKYADLAIQTGVNLQHGQSLLINASIETAPFVRVVARRAYEAGAKDVQVRWSDDELTYLKMMHAPTEVLDSFPQWEADRLVGHVKDGGSILTIYAPNADLLKDVDSERIALTQKASGKALKEYREHIMNDKITWSIVTVPTVASATKVYPQDSVEDAISQLWDKIFSITRVDQQDPIKAWEQHNETLRQAREYLNHKQYKELRYKGPGTDLSIQLVDQHIWHGGSTTSTDGVTFNPNIPTEEVFTMPHKYGVNGTVSSTKPLNYAGNLIDHFTLTFKDGKVVDFSAESGEETLRHLLDADEGARHLGEVALVPHDSPISKSELIFYNTLYDENASCHLALGGAYPTNVKGGSALNEEEKDKAGVNESLVHEDFMMGGKDMDIDGVLEDGTTEPIFRNGNWAITFD</sequence>
<dbReference type="AlphaFoldDB" id="A0A0A5GPA2"/>
<dbReference type="STRING" id="1385510.GCA_000425205_00266"/>
<evidence type="ECO:0000256" key="4">
    <source>
        <dbReference type="ARBA" id="ARBA00008236"/>
    </source>
</evidence>
<accession>A0A0A5GPA2</accession>
<evidence type="ECO:0000256" key="8">
    <source>
        <dbReference type="ARBA" id="ARBA00022801"/>
    </source>
</evidence>
<evidence type="ECO:0000256" key="1">
    <source>
        <dbReference type="ARBA" id="ARBA00001941"/>
    </source>
</evidence>
<protein>
    <submittedName>
        <fullName evidence="10">Peptidase M29</fullName>
    </submittedName>
</protein>
<name>A0A0A5GPA2_9BACI</name>
<keyword evidence="5" id="KW-0031">Aminopeptidase</keyword>
<dbReference type="OrthoDB" id="9803993at2"/>
<comment type="similarity">
    <text evidence="4">Belongs to the peptidase M29 family.</text>
</comment>
<dbReference type="PANTHER" id="PTHR34448:SF3">
    <property type="entry name" value="AMINOPEPTIDASE AMPS"/>
    <property type="match status" value="1"/>
</dbReference>
<dbReference type="MEROPS" id="M29.002"/>
<dbReference type="Gene3D" id="3.40.1830.10">
    <property type="entry name" value="Thermophilic metalloprotease (M29)"/>
    <property type="match status" value="1"/>
</dbReference>
<dbReference type="InterPro" id="IPR052170">
    <property type="entry name" value="M29_Exopeptidase"/>
</dbReference>
<dbReference type="GO" id="GO:0006508">
    <property type="term" value="P:proteolysis"/>
    <property type="evidence" value="ECO:0007669"/>
    <property type="project" value="UniProtKB-KW"/>
</dbReference>
<evidence type="ECO:0000313" key="10">
    <source>
        <dbReference type="EMBL" id="KGX93819.1"/>
    </source>
</evidence>
<dbReference type="Pfam" id="PF02073">
    <property type="entry name" value="Peptidase_M29"/>
    <property type="match status" value="1"/>
</dbReference>
<dbReference type="PANTHER" id="PTHR34448">
    <property type="entry name" value="AMINOPEPTIDASE"/>
    <property type="match status" value="1"/>
</dbReference>
<keyword evidence="6" id="KW-0645">Protease</keyword>
<evidence type="ECO:0000256" key="6">
    <source>
        <dbReference type="ARBA" id="ARBA00022670"/>
    </source>
</evidence>
<evidence type="ECO:0000256" key="9">
    <source>
        <dbReference type="ARBA" id="ARBA00023049"/>
    </source>
</evidence>
<comment type="caution">
    <text evidence="10">The sequence shown here is derived from an EMBL/GenBank/DDBJ whole genome shotgun (WGS) entry which is preliminary data.</text>
</comment>
<comment type="cofactor">
    <cofactor evidence="3">
        <name>Zn(2+)</name>
        <dbReference type="ChEBI" id="CHEBI:29105"/>
    </cofactor>
</comment>
<dbReference type="InterPro" id="IPR000787">
    <property type="entry name" value="Peptidase_M29"/>
</dbReference>
<evidence type="ECO:0000256" key="5">
    <source>
        <dbReference type="ARBA" id="ARBA00022438"/>
    </source>
</evidence>
<dbReference type="EMBL" id="AVPE01000001">
    <property type="protein sequence ID" value="KGX93819.1"/>
    <property type="molecule type" value="Genomic_DNA"/>
</dbReference>
<keyword evidence="11" id="KW-1185">Reference proteome</keyword>
<reference evidence="10 11" key="1">
    <citation type="submission" date="2013-08" db="EMBL/GenBank/DDBJ databases">
        <authorList>
            <person name="Huang J."/>
            <person name="Wang G."/>
        </authorList>
    </citation>
    <scope>NUCLEOTIDE SEQUENCE [LARGE SCALE GENOMIC DNA]</scope>
    <source>
        <strain evidence="10 11">JSM 076056</strain>
    </source>
</reference>
<dbReference type="GO" id="GO:0046872">
    <property type="term" value="F:metal ion binding"/>
    <property type="evidence" value="ECO:0007669"/>
    <property type="project" value="UniProtKB-KW"/>
</dbReference>
<gene>
    <name evidence="10" type="ORF">N781_01060</name>
</gene>
<dbReference type="PRINTS" id="PR00919">
    <property type="entry name" value="THERMOPTASE"/>
</dbReference>
<organism evidence="10 11">
    <name type="scientific">Pontibacillus halophilus JSM 076056 = DSM 19796</name>
    <dbReference type="NCBI Taxonomy" id="1385510"/>
    <lineage>
        <taxon>Bacteria</taxon>
        <taxon>Bacillati</taxon>
        <taxon>Bacillota</taxon>
        <taxon>Bacilli</taxon>
        <taxon>Bacillales</taxon>
        <taxon>Bacillaceae</taxon>
        <taxon>Pontibacillus</taxon>
    </lineage>
</organism>
<comment type="cofactor">
    <cofactor evidence="1">
        <name>Co(2+)</name>
        <dbReference type="ChEBI" id="CHEBI:48828"/>
    </cofactor>
</comment>
<dbReference type="eggNOG" id="COG2309">
    <property type="taxonomic scope" value="Bacteria"/>
</dbReference>
<dbReference type="InterPro" id="IPR035097">
    <property type="entry name" value="M29_N-terminal"/>
</dbReference>